<accession>A0ACB6Z1Y9</accession>
<reference evidence="1" key="2">
    <citation type="journal article" date="2020" name="Nat. Commun.">
        <title>Large-scale genome sequencing of mycorrhizal fungi provides insights into the early evolution of symbiotic traits.</title>
        <authorList>
            <person name="Miyauchi S."/>
            <person name="Kiss E."/>
            <person name="Kuo A."/>
            <person name="Drula E."/>
            <person name="Kohler A."/>
            <person name="Sanchez-Garcia M."/>
            <person name="Morin E."/>
            <person name="Andreopoulos B."/>
            <person name="Barry K.W."/>
            <person name="Bonito G."/>
            <person name="Buee M."/>
            <person name="Carver A."/>
            <person name="Chen C."/>
            <person name="Cichocki N."/>
            <person name="Clum A."/>
            <person name="Culley D."/>
            <person name="Crous P.W."/>
            <person name="Fauchery L."/>
            <person name="Girlanda M."/>
            <person name="Hayes R.D."/>
            <person name="Keri Z."/>
            <person name="LaButti K."/>
            <person name="Lipzen A."/>
            <person name="Lombard V."/>
            <person name="Magnuson J."/>
            <person name="Maillard F."/>
            <person name="Murat C."/>
            <person name="Nolan M."/>
            <person name="Ohm R.A."/>
            <person name="Pangilinan J."/>
            <person name="Pereira M.F."/>
            <person name="Perotto S."/>
            <person name="Peter M."/>
            <person name="Pfister S."/>
            <person name="Riley R."/>
            <person name="Sitrit Y."/>
            <person name="Stielow J.B."/>
            <person name="Szollosi G."/>
            <person name="Zifcakova L."/>
            <person name="Stursova M."/>
            <person name="Spatafora J.W."/>
            <person name="Tedersoo L."/>
            <person name="Vaario L.M."/>
            <person name="Yamada A."/>
            <person name="Yan M."/>
            <person name="Wang P."/>
            <person name="Xu J."/>
            <person name="Bruns T."/>
            <person name="Baldrian P."/>
            <person name="Vilgalys R."/>
            <person name="Dunand C."/>
            <person name="Henrissat B."/>
            <person name="Grigoriev I.V."/>
            <person name="Hibbett D."/>
            <person name="Nagy L.G."/>
            <person name="Martin F.M."/>
        </authorList>
    </citation>
    <scope>NUCLEOTIDE SEQUENCE</scope>
    <source>
        <strain evidence="1">P2</strain>
    </source>
</reference>
<dbReference type="Proteomes" id="UP000886501">
    <property type="component" value="Unassembled WGS sequence"/>
</dbReference>
<comment type="caution">
    <text evidence="1">The sequence shown here is derived from an EMBL/GenBank/DDBJ whole genome shotgun (WGS) entry which is preliminary data.</text>
</comment>
<evidence type="ECO:0000313" key="1">
    <source>
        <dbReference type="EMBL" id="KAF9643547.1"/>
    </source>
</evidence>
<dbReference type="EMBL" id="MU118209">
    <property type="protein sequence ID" value="KAF9643547.1"/>
    <property type="molecule type" value="Genomic_DNA"/>
</dbReference>
<protein>
    <submittedName>
        <fullName evidence="1">Uncharacterized protein</fullName>
    </submittedName>
</protein>
<sequence length="315" mass="35579">MCALKSQHNEVKVAIPVYLCSRSLLGDRHQSSIDAKGPSTDGILDVCVLWHIAWWDSCKFDRSAVISWITPEGQKSNVVSSVLYDLKKSNKYTMTPDIVSIPSVFTSGARYYVDILAAESSDFESDCEGWERGEGVPAGKGMTKHGKPLGAFISPVTILNWAEYRSPECCMYCYNPTTGSVWEKPKGAFVEGDDPTKNQRQVIYVACIGADFMEELLFWREVFPQWCSCQDGRDFGFQAEMRRAVRVQRVMEEDRQRTKNFVIVSAPCRLPQRLRSSDLKIVTNLVQPRPGSGIEYDCRTTSIGNVDKRIVERFP</sequence>
<evidence type="ECO:0000313" key="2">
    <source>
        <dbReference type="Proteomes" id="UP000886501"/>
    </source>
</evidence>
<proteinExistence type="predicted"/>
<organism evidence="1 2">
    <name type="scientific">Thelephora ganbajun</name>
    <name type="common">Ganba fungus</name>
    <dbReference type="NCBI Taxonomy" id="370292"/>
    <lineage>
        <taxon>Eukaryota</taxon>
        <taxon>Fungi</taxon>
        <taxon>Dikarya</taxon>
        <taxon>Basidiomycota</taxon>
        <taxon>Agaricomycotina</taxon>
        <taxon>Agaricomycetes</taxon>
        <taxon>Thelephorales</taxon>
        <taxon>Thelephoraceae</taxon>
        <taxon>Thelephora</taxon>
    </lineage>
</organism>
<gene>
    <name evidence="1" type="ORF">BDM02DRAFT_3132363</name>
</gene>
<keyword evidence="2" id="KW-1185">Reference proteome</keyword>
<reference evidence="1" key="1">
    <citation type="submission" date="2019-10" db="EMBL/GenBank/DDBJ databases">
        <authorList>
            <consortium name="DOE Joint Genome Institute"/>
            <person name="Kuo A."/>
            <person name="Miyauchi S."/>
            <person name="Kiss E."/>
            <person name="Drula E."/>
            <person name="Kohler A."/>
            <person name="Sanchez-Garcia M."/>
            <person name="Andreopoulos B."/>
            <person name="Barry K.W."/>
            <person name="Bonito G."/>
            <person name="Buee M."/>
            <person name="Carver A."/>
            <person name="Chen C."/>
            <person name="Cichocki N."/>
            <person name="Clum A."/>
            <person name="Culley D."/>
            <person name="Crous P.W."/>
            <person name="Fauchery L."/>
            <person name="Girlanda M."/>
            <person name="Hayes R."/>
            <person name="Keri Z."/>
            <person name="Labutti K."/>
            <person name="Lipzen A."/>
            <person name="Lombard V."/>
            <person name="Magnuson J."/>
            <person name="Maillard F."/>
            <person name="Morin E."/>
            <person name="Murat C."/>
            <person name="Nolan M."/>
            <person name="Ohm R."/>
            <person name="Pangilinan J."/>
            <person name="Pereira M."/>
            <person name="Perotto S."/>
            <person name="Peter M."/>
            <person name="Riley R."/>
            <person name="Sitrit Y."/>
            <person name="Stielow B."/>
            <person name="Szollosi G."/>
            <person name="Zifcakova L."/>
            <person name="Stursova M."/>
            <person name="Spatafora J.W."/>
            <person name="Tedersoo L."/>
            <person name="Vaario L.-M."/>
            <person name="Yamada A."/>
            <person name="Yan M."/>
            <person name="Wang P."/>
            <person name="Xu J."/>
            <person name="Bruns T."/>
            <person name="Baldrian P."/>
            <person name="Vilgalys R."/>
            <person name="Henrissat B."/>
            <person name="Grigoriev I.V."/>
            <person name="Hibbett D."/>
            <person name="Nagy L.G."/>
            <person name="Martin F.M."/>
        </authorList>
    </citation>
    <scope>NUCLEOTIDE SEQUENCE</scope>
    <source>
        <strain evidence="1">P2</strain>
    </source>
</reference>
<name>A0ACB6Z1Y9_THEGA</name>